<accession>A0A0F9N916</accession>
<name>A0A0F9N916_9ZZZZ</name>
<organism evidence="2">
    <name type="scientific">marine sediment metagenome</name>
    <dbReference type="NCBI Taxonomy" id="412755"/>
    <lineage>
        <taxon>unclassified sequences</taxon>
        <taxon>metagenomes</taxon>
        <taxon>ecological metagenomes</taxon>
    </lineage>
</organism>
<gene>
    <name evidence="2" type="ORF">LCGC14_1057240</name>
    <name evidence="1" type="ORF">LCGC14_1543520</name>
</gene>
<dbReference type="EMBL" id="LAZR01011709">
    <property type="protein sequence ID" value="KKM60275.1"/>
    <property type="molecule type" value="Genomic_DNA"/>
</dbReference>
<reference evidence="2" key="1">
    <citation type="journal article" date="2015" name="Nature">
        <title>Complex archaea that bridge the gap between prokaryotes and eukaryotes.</title>
        <authorList>
            <person name="Spang A."/>
            <person name="Saw J.H."/>
            <person name="Jorgensen S.L."/>
            <person name="Zaremba-Niedzwiedzka K."/>
            <person name="Martijn J."/>
            <person name="Lind A.E."/>
            <person name="van Eijk R."/>
            <person name="Schleper C."/>
            <person name="Guy L."/>
            <person name="Ettema T.J."/>
        </authorList>
    </citation>
    <scope>NUCLEOTIDE SEQUENCE</scope>
</reference>
<evidence type="ECO:0000313" key="1">
    <source>
        <dbReference type="EMBL" id="KKM60275.1"/>
    </source>
</evidence>
<dbReference type="AlphaFoldDB" id="A0A0F9N916"/>
<proteinExistence type="predicted"/>
<evidence type="ECO:0000313" key="2">
    <source>
        <dbReference type="EMBL" id="KKN08392.1"/>
    </source>
</evidence>
<dbReference type="EMBL" id="LAZR01004463">
    <property type="protein sequence ID" value="KKN08392.1"/>
    <property type="molecule type" value="Genomic_DNA"/>
</dbReference>
<sequence>MSIYKNTAHDAEIPDPIELMEGRIDRNCDRVTEVDGVLMAPCGNCDKRVPLDDLTCMTPTGDDPGLCPDCFEEWGEQRKRTND</sequence>
<comment type="caution">
    <text evidence="2">The sequence shown here is derived from an EMBL/GenBank/DDBJ whole genome shotgun (WGS) entry which is preliminary data.</text>
</comment>
<protein>
    <submittedName>
        <fullName evidence="2">Uncharacterized protein</fullName>
    </submittedName>
</protein>